<organism evidence="3 4">
    <name type="scientific">Pseudodesulfovibrio aespoeensis (strain ATCC 700646 / DSM 10631 / Aspo-2)</name>
    <name type="common">Desulfovibrio aespoeensis</name>
    <dbReference type="NCBI Taxonomy" id="643562"/>
    <lineage>
        <taxon>Bacteria</taxon>
        <taxon>Pseudomonadati</taxon>
        <taxon>Thermodesulfobacteriota</taxon>
        <taxon>Desulfovibrionia</taxon>
        <taxon>Desulfovibrionales</taxon>
        <taxon>Desulfovibrionaceae</taxon>
    </lineage>
</organism>
<dbReference type="Pfam" id="PF21141">
    <property type="entry name" value="T6PP_C"/>
    <property type="match status" value="1"/>
</dbReference>
<dbReference type="RefSeq" id="WP_013515623.1">
    <property type="nucleotide sequence ID" value="NC_014844.1"/>
</dbReference>
<dbReference type="HOGENOM" id="CLU_033472_0_0_7"/>
<feature type="domain" description="Trehalose-6-phosphate phosphatase helical bundle" evidence="1">
    <location>
        <begin position="20"/>
        <end position="108"/>
    </location>
</feature>
<evidence type="ECO:0000259" key="1">
    <source>
        <dbReference type="Pfam" id="PF18572"/>
    </source>
</evidence>
<dbReference type="InterPro" id="IPR023214">
    <property type="entry name" value="HAD_sf"/>
</dbReference>
<dbReference type="OrthoDB" id="5469328at2"/>
<reference evidence="4" key="1">
    <citation type="submission" date="2010-12" db="EMBL/GenBank/DDBJ databases">
        <title>Complete sequence of Desulfovibrio aespoeensis Aspo-2.</title>
        <authorList>
            <consortium name="US DOE Joint Genome Institute"/>
            <person name="Lucas S."/>
            <person name="Copeland A."/>
            <person name="Lapidus A."/>
            <person name="Cheng J.-F."/>
            <person name="Goodwin L."/>
            <person name="Pitluck S."/>
            <person name="Chertkov O."/>
            <person name="Misra M."/>
            <person name="Detter J.C."/>
            <person name="Han C."/>
            <person name="Tapia R."/>
            <person name="Land M."/>
            <person name="Hauser L."/>
            <person name="Kyrpides N."/>
            <person name="Ivanova N."/>
            <person name="Ovchinnikova G."/>
            <person name="Pedersen K."/>
            <person name="Jagevall S."/>
            <person name="Hazen T."/>
            <person name="Woyke T."/>
        </authorList>
    </citation>
    <scope>NUCLEOTIDE SEQUENCE [LARGE SCALE GENOMIC DNA]</scope>
    <source>
        <strain evidence="4">ATCC 700646 / DSM 10631 / Aspo-2</strain>
    </source>
</reference>
<proteinExistence type="predicted"/>
<dbReference type="SUPFAM" id="SSF56784">
    <property type="entry name" value="HAD-like"/>
    <property type="match status" value="1"/>
</dbReference>
<dbReference type="AlphaFoldDB" id="E6VWV5"/>
<reference evidence="3 4" key="2">
    <citation type="journal article" date="2014" name="Genome Announc.">
        <title>Complete Genome Sequence of the Subsurface, Mesophilic Sulfate-Reducing Bacterium Desulfovibrio aespoeensis Aspo-2.</title>
        <authorList>
            <person name="Pedersen K."/>
            <person name="Bengtsson A."/>
            <person name="Edlund J."/>
            <person name="Rabe L."/>
            <person name="Hazen T."/>
            <person name="Chakraborty R."/>
            <person name="Goodwin L."/>
            <person name="Shapiro N."/>
        </authorList>
    </citation>
    <scope>NUCLEOTIDE SEQUENCE [LARGE SCALE GENOMIC DNA]</scope>
    <source>
        <strain evidence="4">ATCC 700646 / DSM 10631 / Aspo-2</strain>
    </source>
</reference>
<name>E6VWV5_PSEA9</name>
<dbReference type="eggNOG" id="COG0561">
    <property type="taxonomic scope" value="Bacteria"/>
</dbReference>
<dbReference type="Pfam" id="PF18572">
    <property type="entry name" value="T6PP_N"/>
    <property type="match status" value="1"/>
</dbReference>
<dbReference type="Gene3D" id="1.20.58.1800">
    <property type="match status" value="1"/>
</dbReference>
<gene>
    <name evidence="3" type="ordered locus">Daes_2721</name>
</gene>
<dbReference type="STRING" id="643562.Daes_2721"/>
<dbReference type="Gene3D" id="3.30.70.3080">
    <property type="match status" value="1"/>
</dbReference>
<dbReference type="Gene3D" id="3.40.50.1000">
    <property type="entry name" value="HAD superfamily/HAD-like"/>
    <property type="match status" value="1"/>
</dbReference>
<feature type="domain" description="Trehalose-6-phosphate phosphatase C-terminal" evidence="2">
    <location>
        <begin position="138"/>
        <end position="400"/>
    </location>
</feature>
<evidence type="ECO:0000259" key="2">
    <source>
        <dbReference type="Pfam" id="PF21141"/>
    </source>
</evidence>
<protein>
    <submittedName>
        <fullName evidence="3">Uncharacterized protein</fullName>
    </submittedName>
</protein>
<dbReference type="InterPro" id="IPR049063">
    <property type="entry name" value="T6PP_C"/>
</dbReference>
<dbReference type="InterPro" id="IPR036412">
    <property type="entry name" value="HAD-like_sf"/>
</dbReference>
<dbReference type="InterPro" id="IPR041064">
    <property type="entry name" value="T6PP_helical"/>
</dbReference>
<dbReference type="Proteomes" id="UP000002191">
    <property type="component" value="Chromosome"/>
</dbReference>
<evidence type="ECO:0000313" key="3">
    <source>
        <dbReference type="EMBL" id="ADU63717.1"/>
    </source>
</evidence>
<evidence type="ECO:0000313" key="4">
    <source>
        <dbReference type="Proteomes" id="UP000002191"/>
    </source>
</evidence>
<keyword evidence="4" id="KW-1185">Reference proteome</keyword>
<sequence>MHEVQAVPETLKIAPTRTGTLKEFYALMAATRRVRSRAVAAILRGDEVPPDVVPSLRNALNSLEDVPKAGGRRVLSLDGERDIGLEMDYEINETRKDLFFLEEGEETFLEFLADLHPGFEDHVAAGRELLDGLHLNCLITDRDGTINNYCARYLTSIQSVYNAVFLSRFAMGRVQRPVILTSAPLAGLIEISVNPEGHIYYAASKGRECLDLEGRVRRLPITPDKQRAMDALNRRLAALVAQPQYEKFSLIGSGLQFKFGQSTVARQDIGGSIPADESLAFLDVLRGLAGELDPDHKLLRIEDTGLDVEIILTIESAGAGLKDFDKGDGVKYLCSELDLEMVHGPHLICGDTGSDVPMLEAALQMAADTRAIYVTRNEELSRRVRGLTANAVIVPEPDMLVAIMGSLSP</sequence>
<dbReference type="KEGG" id="das:Daes_2721"/>
<dbReference type="EMBL" id="CP002431">
    <property type="protein sequence ID" value="ADU63717.1"/>
    <property type="molecule type" value="Genomic_DNA"/>
</dbReference>
<accession>E6VWV5</accession>